<evidence type="ECO:0000259" key="1">
    <source>
        <dbReference type="PROSITE" id="PS50097"/>
    </source>
</evidence>
<evidence type="ECO:0000313" key="3">
    <source>
        <dbReference type="Proteomes" id="UP000077315"/>
    </source>
</evidence>
<dbReference type="SMART" id="SM00225">
    <property type="entry name" value="BTB"/>
    <property type="match status" value="1"/>
</dbReference>
<dbReference type="PANTHER" id="PTHR45632">
    <property type="entry name" value="LD33804P"/>
    <property type="match status" value="1"/>
</dbReference>
<dbReference type="AlphaFoldDB" id="A0A167MDK7"/>
<protein>
    <recommendedName>
        <fullName evidence="1">BTB domain-containing protein</fullName>
    </recommendedName>
</protein>
<dbReference type="EMBL" id="KV440983">
    <property type="protein sequence ID" value="OAD72544.1"/>
    <property type="molecule type" value="Genomic_DNA"/>
</dbReference>
<dbReference type="RefSeq" id="XP_018290584.1">
    <property type="nucleotide sequence ID" value="XM_018441455.1"/>
</dbReference>
<name>A0A167MDK7_PHYB8</name>
<dbReference type="VEuPathDB" id="FungiDB:PHYBLDRAFT_65416"/>
<dbReference type="OrthoDB" id="2256373at2759"/>
<dbReference type="InParanoid" id="A0A167MDK7"/>
<feature type="domain" description="BTB" evidence="1">
    <location>
        <begin position="121"/>
        <end position="201"/>
    </location>
</feature>
<keyword evidence="3" id="KW-1185">Reference proteome</keyword>
<dbReference type="STRING" id="763407.A0A167MDK7"/>
<reference evidence="3" key="1">
    <citation type="submission" date="2015-06" db="EMBL/GenBank/DDBJ databases">
        <title>Expansion of signal transduction pathways in fungi by whole-genome duplication.</title>
        <authorList>
            <consortium name="DOE Joint Genome Institute"/>
            <person name="Corrochano L.M."/>
            <person name="Kuo A."/>
            <person name="Marcet-Houben M."/>
            <person name="Polaino S."/>
            <person name="Salamov A."/>
            <person name="Villalobos J.M."/>
            <person name="Alvarez M.I."/>
            <person name="Avalos J."/>
            <person name="Benito E.P."/>
            <person name="Benoit I."/>
            <person name="Burger G."/>
            <person name="Camino L.P."/>
            <person name="Canovas D."/>
            <person name="Cerda-Olmedo E."/>
            <person name="Cheng J.-F."/>
            <person name="Dominguez A."/>
            <person name="Elias M."/>
            <person name="Eslava A.P."/>
            <person name="Glaser F."/>
            <person name="Grimwood J."/>
            <person name="Gutierrez G."/>
            <person name="Heitman J."/>
            <person name="Henrissat B."/>
            <person name="Iturriaga E.A."/>
            <person name="Lang B.F."/>
            <person name="Lavin J.L."/>
            <person name="Lee S."/>
            <person name="Li W."/>
            <person name="Lindquist E."/>
            <person name="Lopez-Garcia S."/>
            <person name="Luque E.M."/>
            <person name="Marcos A.T."/>
            <person name="Martin J."/>
            <person name="McCluskey K."/>
            <person name="Medina H.R."/>
            <person name="Miralles-Duran A."/>
            <person name="Miyazaki A."/>
            <person name="Munoz-Torres E."/>
            <person name="Oguiza J.A."/>
            <person name="Ohm R."/>
            <person name="Olmedo M."/>
            <person name="Orejas M."/>
            <person name="Ortiz-Castellanos L."/>
            <person name="Pisabarro A.G."/>
            <person name="Rodriguez-Romero J."/>
            <person name="Ruiz-Herrera J."/>
            <person name="Ruiz-Vazquez R."/>
            <person name="Sanz C."/>
            <person name="Schackwitz W."/>
            <person name="Schmutz J."/>
            <person name="Shahriari M."/>
            <person name="Shelest E."/>
            <person name="Silva-Franco F."/>
            <person name="Soanes D."/>
            <person name="Syed K."/>
            <person name="Tagua V.G."/>
            <person name="Talbot N.J."/>
            <person name="Thon M."/>
            <person name="De vries R.P."/>
            <person name="Wiebenga A."/>
            <person name="Yadav J.S."/>
            <person name="Braun E.L."/>
            <person name="Baker S."/>
            <person name="Garre V."/>
            <person name="Horwitz B."/>
            <person name="Torres-Martinez S."/>
            <person name="Idnurm A."/>
            <person name="Herrera-Estrella A."/>
            <person name="Gabaldon T."/>
            <person name="Grigoriev I.V."/>
        </authorList>
    </citation>
    <scope>NUCLEOTIDE SEQUENCE [LARGE SCALE GENOMIC DNA]</scope>
    <source>
        <strain evidence="3">NRRL 1555(-)</strain>
    </source>
</reference>
<dbReference type="SUPFAM" id="SSF54695">
    <property type="entry name" value="POZ domain"/>
    <property type="match status" value="1"/>
</dbReference>
<gene>
    <name evidence="2" type="ORF">PHYBLDRAFT_65416</name>
</gene>
<proteinExistence type="predicted"/>
<dbReference type="InterPro" id="IPR011333">
    <property type="entry name" value="SKP1/BTB/POZ_sf"/>
</dbReference>
<dbReference type="PROSITE" id="PS50097">
    <property type="entry name" value="BTB"/>
    <property type="match status" value="1"/>
</dbReference>
<evidence type="ECO:0000313" key="2">
    <source>
        <dbReference type="EMBL" id="OAD72544.1"/>
    </source>
</evidence>
<dbReference type="Gene3D" id="3.30.710.10">
    <property type="entry name" value="Potassium Channel Kv1.1, Chain A"/>
    <property type="match status" value="1"/>
</dbReference>
<sequence>MDQIIHGIYVCTLFIEKRLSSECDDQPVAIALRKMDVKDTRRLPSSIRGHIKLYDIVSKPTEIKSVKKAGNYIWQFTHNFSLAGTSEPTLIIVKFEGETDQPFCLSPFLNFSNHTRFSEFSDMIVKIVKSENEDDTESGHETRIFRCHKIILATASSWFKNLLTNGSYDSKDWTVTIQGINPDIFKKVLDFIYSSNCDVNDVDEAFEIIKAARLIELDSLCEIMFGYLRPKIDFDTFWPIFSLAVDYDCIPTIMAGKEFVKTNAKEFYSCAFSFERDAADILKSQSQDTSSSDISNLASSVIQLGLDETKQKKDKDTLEKLTKNAHDLFEFTIACHTEMTYWKTSK</sequence>
<dbReference type="GeneID" id="29002361"/>
<dbReference type="Proteomes" id="UP000077315">
    <property type="component" value="Unassembled WGS sequence"/>
</dbReference>
<dbReference type="Pfam" id="PF00651">
    <property type="entry name" value="BTB"/>
    <property type="match status" value="1"/>
</dbReference>
<accession>A0A167MDK7</accession>
<dbReference type="CDD" id="cd18186">
    <property type="entry name" value="BTB_POZ_ZBTB_KLHL-like"/>
    <property type="match status" value="1"/>
</dbReference>
<organism evidence="2 3">
    <name type="scientific">Phycomyces blakesleeanus (strain ATCC 8743b / DSM 1359 / FGSC 10004 / NBRC 33097 / NRRL 1555)</name>
    <dbReference type="NCBI Taxonomy" id="763407"/>
    <lineage>
        <taxon>Eukaryota</taxon>
        <taxon>Fungi</taxon>
        <taxon>Fungi incertae sedis</taxon>
        <taxon>Mucoromycota</taxon>
        <taxon>Mucoromycotina</taxon>
        <taxon>Mucoromycetes</taxon>
        <taxon>Mucorales</taxon>
        <taxon>Phycomycetaceae</taxon>
        <taxon>Phycomyces</taxon>
    </lineage>
</organism>
<dbReference type="InterPro" id="IPR000210">
    <property type="entry name" value="BTB/POZ_dom"/>
</dbReference>